<dbReference type="EMBL" id="CM042884">
    <property type="protein sequence ID" value="KAI4370785.1"/>
    <property type="molecule type" value="Genomic_DNA"/>
</dbReference>
<organism evidence="1 2">
    <name type="scientific">Melastoma candidum</name>
    <dbReference type="NCBI Taxonomy" id="119954"/>
    <lineage>
        <taxon>Eukaryota</taxon>
        <taxon>Viridiplantae</taxon>
        <taxon>Streptophyta</taxon>
        <taxon>Embryophyta</taxon>
        <taxon>Tracheophyta</taxon>
        <taxon>Spermatophyta</taxon>
        <taxon>Magnoliopsida</taxon>
        <taxon>eudicotyledons</taxon>
        <taxon>Gunneridae</taxon>
        <taxon>Pentapetalae</taxon>
        <taxon>rosids</taxon>
        <taxon>malvids</taxon>
        <taxon>Myrtales</taxon>
        <taxon>Melastomataceae</taxon>
        <taxon>Melastomatoideae</taxon>
        <taxon>Melastomateae</taxon>
        <taxon>Melastoma</taxon>
    </lineage>
</organism>
<evidence type="ECO:0000313" key="2">
    <source>
        <dbReference type="Proteomes" id="UP001057402"/>
    </source>
</evidence>
<accession>A0ACB9QVT6</accession>
<name>A0ACB9QVT6_9MYRT</name>
<gene>
    <name evidence="1" type="ORF">MLD38_019095</name>
</gene>
<protein>
    <submittedName>
        <fullName evidence="1">Uncharacterized protein</fullName>
    </submittedName>
</protein>
<dbReference type="Proteomes" id="UP001057402">
    <property type="component" value="Chromosome 5"/>
</dbReference>
<keyword evidence="2" id="KW-1185">Reference proteome</keyword>
<proteinExistence type="predicted"/>
<sequence>MDSPPAVEPPPPPETNPKGNPIPSLLVGLFFLAVLFPFALFFSSLLFIGLSSALSTVSSHLTPASPPYLCRIVSSSVDIRYSKVCELGLLNYNAKTVFSPSEKRKFRCHYDYYWASVFKVEYEDALLGQMRVAFAEVPNEALPVTCRPGFRGAWLTKDSLKINETYECWSTSRVSIVNIYHGNSFSCQAKEPSTVDMIQRYYILFRMILESLITDKSRSRFLQWEAVAGLITGFFTSIVSIRLIRLLNSWRSICSFRMLSSVAWVNWLKRACLFIAYVSFTLWLAVQYGKRIGLHVFQLYR</sequence>
<evidence type="ECO:0000313" key="1">
    <source>
        <dbReference type="EMBL" id="KAI4370785.1"/>
    </source>
</evidence>
<comment type="caution">
    <text evidence="1">The sequence shown here is derived from an EMBL/GenBank/DDBJ whole genome shotgun (WGS) entry which is preliminary data.</text>
</comment>
<reference evidence="2" key="1">
    <citation type="journal article" date="2023" name="Front. Plant Sci.">
        <title>Chromosomal-level genome assembly of Melastoma candidum provides insights into trichome evolution.</title>
        <authorList>
            <person name="Zhong Y."/>
            <person name="Wu W."/>
            <person name="Sun C."/>
            <person name="Zou P."/>
            <person name="Liu Y."/>
            <person name="Dai S."/>
            <person name="Zhou R."/>
        </authorList>
    </citation>
    <scope>NUCLEOTIDE SEQUENCE [LARGE SCALE GENOMIC DNA]</scope>
</reference>